<reference evidence="1" key="1">
    <citation type="submission" date="2024-06" db="EMBL/GenBank/DDBJ databases">
        <authorList>
            <person name="Fan A."/>
            <person name="Zhang F.Y."/>
            <person name="Zhang L."/>
        </authorList>
    </citation>
    <scope>NUCLEOTIDE SEQUENCE</scope>
    <source>
        <strain evidence="1">Y61</strain>
    </source>
</reference>
<dbReference type="Gene3D" id="3.40.470.10">
    <property type="entry name" value="Uracil-DNA glycosylase-like domain"/>
    <property type="match status" value="1"/>
</dbReference>
<gene>
    <name evidence="1" type="ORF">ABNN70_15410</name>
</gene>
<dbReference type="CDD" id="cd10032">
    <property type="entry name" value="UDG-F6_HDG"/>
    <property type="match status" value="1"/>
</dbReference>
<dbReference type="EMBL" id="CP159510">
    <property type="protein sequence ID" value="XCJ16969.1"/>
    <property type="molecule type" value="Genomic_DNA"/>
</dbReference>
<keyword evidence="1" id="KW-0326">Glycosidase</keyword>
<sequence length="139" mass="16437">MQQYYACPRNQFWRVMTALFQHKGTFENYQEKCDFLTKNRIGLWDSIRQCTRTGSLDSAIRDAEPNAIPQLLKKYRQIRLVAFNGSKSIQVFKKHFGLELLILTGIRYVQLPSTSPTPTRRPKSFEEKLREWSVIRDFC</sequence>
<dbReference type="EC" id="3.2.2.15" evidence="1"/>
<name>A0AAU8IFH5_9BACL</name>
<accession>A0AAU8IFH5</accession>
<dbReference type="SUPFAM" id="SSF52141">
    <property type="entry name" value="Uracil-DNA glycosylase-like"/>
    <property type="match status" value="1"/>
</dbReference>
<dbReference type="InterPro" id="IPR036895">
    <property type="entry name" value="Uracil-DNA_glycosylase-like_sf"/>
</dbReference>
<proteinExistence type="predicted"/>
<dbReference type="GO" id="GO:0033958">
    <property type="term" value="F:DNA-deoxyinosine glycosylase activity"/>
    <property type="evidence" value="ECO:0007669"/>
    <property type="project" value="UniProtKB-EC"/>
</dbReference>
<evidence type="ECO:0000313" key="1">
    <source>
        <dbReference type="EMBL" id="XCJ16969.1"/>
    </source>
</evidence>
<dbReference type="NCBIfam" id="TIGR04274">
    <property type="entry name" value="hypoxanDNAglyco"/>
    <property type="match status" value="1"/>
</dbReference>
<keyword evidence="1" id="KW-0378">Hydrolase</keyword>
<organism evidence="1">
    <name type="scientific">Sporolactobacillus sp. Y61</name>
    <dbReference type="NCBI Taxonomy" id="3160863"/>
    <lineage>
        <taxon>Bacteria</taxon>
        <taxon>Bacillati</taxon>
        <taxon>Bacillota</taxon>
        <taxon>Bacilli</taxon>
        <taxon>Bacillales</taxon>
        <taxon>Sporolactobacillaceae</taxon>
        <taxon>Sporolactobacillus</taxon>
    </lineage>
</organism>
<protein>
    <submittedName>
        <fullName evidence="1">DNA-deoxyinosine glycosylase</fullName>
        <ecNumber evidence="1">3.2.2.15</ecNumber>
    </submittedName>
</protein>
<dbReference type="RefSeq" id="WP_353948305.1">
    <property type="nucleotide sequence ID" value="NZ_CP159510.1"/>
</dbReference>
<dbReference type="InterPro" id="IPR026353">
    <property type="entry name" value="Hypoxan-DNA_Glyclase"/>
</dbReference>
<dbReference type="AlphaFoldDB" id="A0AAU8IFH5"/>